<sequence length="158" mass="17552">MELNSTSPPPSPLVRTNSAVFVTQAEDSLPSTNSGRTATISPQAKTFPSHNRVTKPPIPKRKGKANFLDLPQDVRVQILKRTFIPHRSLSKPERVTALLRETKIHIETWTDVLKAVHVELEDEVDEVKGEMLMGLLDFTIGYAEGREELVDRLSKGGG</sequence>
<reference evidence="2 3" key="1">
    <citation type="submission" date="2018-12" db="EMBL/GenBank/DDBJ databases">
        <title>Venturia inaequalis Genome Resource.</title>
        <authorList>
            <person name="Lichtner F.J."/>
        </authorList>
    </citation>
    <scope>NUCLEOTIDE SEQUENCE [LARGE SCALE GENOMIC DNA]</scope>
    <source>
        <strain evidence="2 3">120213</strain>
    </source>
</reference>
<evidence type="ECO:0000313" key="2">
    <source>
        <dbReference type="EMBL" id="KAE9973888.1"/>
    </source>
</evidence>
<proteinExistence type="predicted"/>
<gene>
    <name evidence="2" type="ORF">EG328_004174</name>
</gene>
<dbReference type="AlphaFoldDB" id="A0A8H3UQP2"/>
<evidence type="ECO:0000313" key="3">
    <source>
        <dbReference type="Proteomes" id="UP000447873"/>
    </source>
</evidence>
<dbReference type="Proteomes" id="UP000447873">
    <property type="component" value="Unassembled WGS sequence"/>
</dbReference>
<comment type="caution">
    <text evidence="2">The sequence shown here is derived from an EMBL/GenBank/DDBJ whole genome shotgun (WGS) entry which is preliminary data.</text>
</comment>
<protein>
    <submittedName>
        <fullName evidence="2">Uncharacterized protein</fullName>
    </submittedName>
</protein>
<feature type="compositionally biased region" description="Polar residues" evidence="1">
    <location>
        <begin position="26"/>
        <end position="51"/>
    </location>
</feature>
<evidence type="ECO:0000256" key="1">
    <source>
        <dbReference type="SAM" id="MobiDB-lite"/>
    </source>
</evidence>
<accession>A0A8H3UQP2</accession>
<feature type="region of interest" description="Disordered" evidence="1">
    <location>
        <begin position="26"/>
        <end position="65"/>
    </location>
</feature>
<name>A0A8H3UQP2_VENIN</name>
<organism evidence="2 3">
    <name type="scientific">Venturia inaequalis</name>
    <name type="common">Apple scab fungus</name>
    <dbReference type="NCBI Taxonomy" id="5025"/>
    <lineage>
        <taxon>Eukaryota</taxon>
        <taxon>Fungi</taxon>
        <taxon>Dikarya</taxon>
        <taxon>Ascomycota</taxon>
        <taxon>Pezizomycotina</taxon>
        <taxon>Dothideomycetes</taxon>
        <taxon>Pleosporomycetidae</taxon>
        <taxon>Venturiales</taxon>
        <taxon>Venturiaceae</taxon>
        <taxon>Venturia</taxon>
    </lineage>
</organism>
<dbReference type="EMBL" id="WNWS01000231">
    <property type="protein sequence ID" value="KAE9973888.1"/>
    <property type="molecule type" value="Genomic_DNA"/>
</dbReference>